<comment type="cofactor">
    <cofactor evidence="1">
        <name>a divalent metal cation</name>
        <dbReference type="ChEBI" id="CHEBI:60240"/>
    </cofactor>
</comment>
<evidence type="ECO:0000256" key="5">
    <source>
        <dbReference type="ARBA" id="ARBA00022723"/>
    </source>
</evidence>
<reference evidence="11" key="1">
    <citation type="submission" date="2024-07" db="EMBL/GenBank/DDBJ databases">
        <title>Two chromosome-level genome assemblies of Korean endemic species Abeliophyllum distichum and Forsythia ovata (Oleaceae).</title>
        <authorList>
            <person name="Jang H."/>
        </authorList>
    </citation>
    <scope>NUCLEOTIDE SEQUENCE [LARGE SCALE GENOMIC DNA]</scope>
</reference>
<protein>
    <submittedName>
        <fullName evidence="10">Harbinger transposase-derived nuclease</fullName>
    </submittedName>
</protein>
<evidence type="ECO:0000313" key="11">
    <source>
        <dbReference type="Proteomes" id="UP001604336"/>
    </source>
</evidence>
<evidence type="ECO:0000256" key="1">
    <source>
        <dbReference type="ARBA" id="ARBA00001968"/>
    </source>
</evidence>
<dbReference type="GO" id="GO:0004518">
    <property type="term" value="F:nuclease activity"/>
    <property type="evidence" value="ECO:0007669"/>
    <property type="project" value="UniProtKB-KW"/>
</dbReference>
<evidence type="ECO:0000256" key="4">
    <source>
        <dbReference type="ARBA" id="ARBA00022722"/>
    </source>
</evidence>
<accession>A0ABD1RVR1</accession>
<feature type="domain" description="DDE Tnp4" evidence="8">
    <location>
        <begin position="128"/>
        <end position="185"/>
    </location>
</feature>
<dbReference type="Proteomes" id="UP001604336">
    <property type="component" value="Unassembled WGS sequence"/>
</dbReference>
<dbReference type="EMBL" id="JBFOLK010000008">
    <property type="protein sequence ID" value="KAL2492497.1"/>
    <property type="molecule type" value="Genomic_DNA"/>
</dbReference>
<keyword evidence="4" id="KW-0540">Nuclease</keyword>
<feature type="domain" description="DUF8040" evidence="9">
    <location>
        <begin position="38"/>
        <end position="93"/>
    </location>
</feature>
<dbReference type="GO" id="GO:0016787">
    <property type="term" value="F:hydrolase activity"/>
    <property type="evidence" value="ECO:0007669"/>
    <property type="project" value="UniProtKB-KW"/>
</dbReference>
<evidence type="ECO:0000256" key="6">
    <source>
        <dbReference type="ARBA" id="ARBA00022801"/>
    </source>
</evidence>
<evidence type="ECO:0000256" key="7">
    <source>
        <dbReference type="ARBA" id="ARBA00023242"/>
    </source>
</evidence>
<sequence>MVIQAIVIYDGIRRRARHIPRAPHRNWDIERQMTLTRMFGTSNRICRDLLRMKIGQFQSLCARLRTFGLVDSKSVRVEEQVAIFLNTIGHDQRLYREVVTNATIHNSSYEKDNVKPWYSYFQDAVGVIDGTHIAANVPVEDQARYRNMKQVISQNVLVACTFDMKFTYVLAGWEGSAHDGRLLRSDVPRQGHKLTIPVDDVCEEDFDTKNDGVNPTNAMCRMKRR</sequence>
<keyword evidence="5" id="KW-0479">Metal-binding</keyword>
<evidence type="ECO:0000259" key="9">
    <source>
        <dbReference type="Pfam" id="PF26138"/>
    </source>
</evidence>
<keyword evidence="7" id="KW-0539">Nucleus</keyword>
<comment type="similarity">
    <text evidence="3">Belongs to the HARBI1 family.</text>
</comment>
<evidence type="ECO:0000256" key="3">
    <source>
        <dbReference type="ARBA" id="ARBA00006958"/>
    </source>
</evidence>
<evidence type="ECO:0000256" key="2">
    <source>
        <dbReference type="ARBA" id="ARBA00004123"/>
    </source>
</evidence>
<dbReference type="InterPro" id="IPR058353">
    <property type="entry name" value="DUF8040"/>
</dbReference>
<dbReference type="InterPro" id="IPR027806">
    <property type="entry name" value="HARBI1_dom"/>
</dbReference>
<dbReference type="AlphaFoldDB" id="A0ABD1RVR1"/>
<proteinExistence type="inferred from homology"/>
<name>A0ABD1RVR1_9LAMI</name>
<gene>
    <name evidence="10" type="ORF">Adt_28125</name>
</gene>
<keyword evidence="6" id="KW-0378">Hydrolase</keyword>
<dbReference type="Pfam" id="PF26138">
    <property type="entry name" value="DUF8040"/>
    <property type="match status" value="1"/>
</dbReference>
<dbReference type="Pfam" id="PF13359">
    <property type="entry name" value="DDE_Tnp_4"/>
    <property type="match status" value="1"/>
</dbReference>
<organism evidence="10 11">
    <name type="scientific">Abeliophyllum distichum</name>
    <dbReference type="NCBI Taxonomy" id="126358"/>
    <lineage>
        <taxon>Eukaryota</taxon>
        <taxon>Viridiplantae</taxon>
        <taxon>Streptophyta</taxon>
        <taxon>Embryophyta</taxon>
        <taxon>Tracheophyta</taxon>
        <taxon>Spermatophyta</taxon>
        <taxon>Magnoliopsida</taxon>
        <taxon>eudicotyledons</taxon>
        <taxon>Gunneridae</taxon>
        <taxon>Pentapetalae</taxon>
        <taxon>asterids</taxon>
        <taxon>lamiids</taxon>
        <taxon>Lamiales</taxon>
        <taxon>Oleaceae</taxon>
        <taxon>Forsythieae</taxon>
        <taxon>Abeliophyllum</taxon>
    </lineage>
</organism>
<dbReference type="GO" id="GO:0005634">
    <property type="term" value="C:nucleus"/>
    <property type="evidence" value="ECO:0007669"/>
    <property type="project" value="UniProtKB-SubCell"/>
</dbReference>
<evidence type="ECO:0000259" key="8">
    <source>
        <dbReference type="Pfam" id="PF13359"/>
    </source>
</evidence>
<comment type="caution">
    <text evidence="10">The sequence shown here is derived from an EMBL/GenBank/DDBJ whole genome shotgun (WGS) entry which is preliminary data.</text>
</comment>
<dbReference type="PANTHER" id="PTHR22930:SF259">
    <property type="entry name" value="OS08G0106900 PROTEIN"/>
    <property type="match status" value="1"/>
</dbReference>
<dbReference type="InterPro" id="IPR045249">
    <property type="entry name" value="HARBI1-like"/>
</dbReference>
<keyword evidence="11" id="KW-1185">Reference proteome</keyword>
<dbReference type="PANTHER" id="PTHR22930">
    <property type="match status" value="1"/>
</dbReference>
<comment type="subcellular location">
    <subcellularLocation>
        <location evidence="2">Nucleus</location>
    </subcellularLocation>
</comment>
<evidence type="ECO:0000313" key="10">
    <source>
        <dbReference type="EMBL" id="KAL2492497.1"/>
    </source>
</evidence>
<dbReference type="GO" id="GO:0046872">
    <property type="term" value="F:metal ion binding"/>
    <property type="evidence" value="ECO:0007669"/>
    <property type="project" value="UniProtKB-KW"/>
</dbReference>